<dbReference type="Proteomes" id="UP000229098">
    <property type="component" value="Unassembled WGS sequence"/>
</dbReference>
<dbReference type="GO" id="GO:0030255">
    <property type="term" value="P:protein secretion by the type IV secretion system"/>
    <property type="evidence" value="ECO:0007669"/>
    <property type="project" value="InterPro"/>
</dbReference>
<feature type="transmembrane region" description="Helical" evidence="4">
    <location>
        <begin position="336"/>
        <end position="355"/>
    </location>
</feature>
<dbReference type="InterPro" id="IPR007688">
    <property type="entry name" value="Conjugal_tfr_TrbL/VirB6"/>
</dbReference>
<feature type="transmembrane region" description="Helical" evidence="4">
    <location>
        <begin position="407"/>
        <end position="424"/>
    </location>
</feature>
<feature type="transmembrane region" description="Helical" evidence="4">
    <location>
        <begin position="199"/>
        <end position="217"/>
    </location>
</feature>
<gene>
    <name evidence="5" type="ORF">COU90_03825</name>
</gene>
<evidence type="ECO:0000313" key="5">
    <source>
        <dbReference type="EMBL" id="PJE64200.1"/>
    </source>
</evidence>
<evidence type="ECO:0000256" key="3">
    <source>
        <dbReference type="ARBA" id="ARBA00023136"/>
    </source>
</evidence>
<sequence>MISFLQNKILLFSGILLLTLFAVFSPAVSHSADAQFYSECINNVIPGKIEYALCGEGATLKAAADACAAKGCTGLQFQCLGSSAGSCPTPPVDPTATLTKAAGGAVVQYVLPSVIKALIGIIQFLNSVLVWVVGIVARLFDQAVAIALAGFGQLKFIELGWTIARDVANIFFILILLVIAIATILRVETYGIKQLLPRLVITALLINFSLVISFAVVDASNLLALQFIEPIYPVSNKIADVMNISQITALNAGTSPRTEIEFTDAVTNGFYDVLNKYNNSPVANPSAATAMALGQAPNQFDPLIVDGLFQVIILILLLILIFVFIALGALLIIRTIALMVIFVFAPIGFIAGILPQTKGYSTDWWRALFNWSFFFPASAFMMYLAIQYGKEISAIVRDSQTLNTAALFSYVSIAAILLGSILVAKKMGIYGADAAINIGRKIQKSAQGYAGRGTKNLGLRATGGVAQSVTKGVSSIPVIGGVLAKTPAAIVRADEKRKSEKEKQYREIAKGSKTAVRAALQGTALPGNKELIRRLAVEEGKADALDTADLRRDHAKYITTGNTKAIKNIEKVLPELAATRGATPQEQELNLNQAVSNLTVKDIQDNLREDSLANEKVQNALLLAAKSNVLEAGLDEFGKKFGDALESAYTRLKSITPPPGTSQELHAYDKLSRSTAKFFVVSPGAQILNSKISHEIASSAKTRGHNFNP</sequence>
<name>A0A2M8KWA5_9BACT</name>
<accession>A0A2M8KWA5</accession>
<reference evidence="6" key="1">
    <citation type="submission" date="2017-09" db="EMBL/GenBank/DDBJ databases">
        <title>Depth-based differentiation of microbial function through sediment-hosted aquifers and enrichment of novel symbionts in the deep terrestrial subsurface.</title>
        <authorList>
            <person name="Probst A.J."/>
            <person name="Ladd B."/>
            <person name="Jarett J.K."/>
            <person name="Geller-Mcgrath D.E."/>
            <person name="Sieber C.M.K."/>
            <person name="Emerson J.B."/>
            <person name="Anantharaman K."/>
            <person name="Thomas B.C."/>
            <person name="Malmstrom R."/>
            <person name="Stieglmeier M."/>
            <person name="Klingl A."/>
            <person name="Woyke T."/>
            <person name="Ryan C.M."/>
            <person name="Banfield J.F."/>
        </authorList>
    </citation>
    <scope>NUCLEOTIDE SEQUENCE [LARGE SCALE GENOMIC DNA]</scope>
</reference>
<evidence type="ECO:0008006" key="7">
    <source>
        <dbReference type="Google" id="ProtNLM"/>
    </source>
</evidence>
<evidence type="ECO:0000256" key="4">
    <source>
        <dbReference type="SAM" id="Phobius"/>
    </source>
</evidence>
<proteinExistence type="predicted"/>
<evidence type="ECO:0000256" key="2">
    <source>
        <dbReference type="ARBA" id="ARBA00022989"/>
    </source>
</evidence>
<dbReference type="AlphaFoldDB" id="A0A2M8KWA5"/>
<feature type="transmembrane region" description="Helical" evidence="4">
    <location>
        <begin position="144"/>
        <end position="164"/>
    </location>
</feature>
<feature type="transmembrane region" description="Helical" evidence="4">
    <location>
        <begin position="307"/>
        <end position="329"/>
    </location>
</feature>
<dbReference type="EMBL" id="PFEF01000008">
    <property type="protein sequence ID" value="PJE64200.1"/>
    <property type="molecule type" value="Genomic_DNA"/>
</dbReference>
<feature type="transmembrane region" description="Helical" evidence="4">
    <location>
        <begin position="170"/>
        <end position="187"/>
    </location>
</feature>
<keyword evidence="1 4" id="KW-0812">Transmembrane</keyword>
<organism evidence="5 6">
    <name type="scientific">Candidatus Ryanbacteria bacterium CG10_big_fil_rev_8_21_14_0_10_43_42</name>
    <dbReference type="NCBI Taxonomy" id="1974864"/>
    <lineage>
        <taxon>Bacteria</taxon>
        <taxon>Candidatus Ryaniibacteriota</taxon>
    </lineage>
</organism>
<evidence type="ECO:0000256" key="1">
    <source>
        <dbReference type="ARBA" id="ARBA00022692"/>
    </source>
</evidence>
<keyword evidence="2 4" id="KW-1133">Transmembrane helix</keyword>
<keyword evidence="3 4" id="KW-0472">Membrane</keyword>
<comment type="caution">
    <text evidence="5">The sequence shown here is derived from an EMBL/GenBank/DDBJ whole genome shotgun (WGS) entry which is preliminary data.</text>
</comment>
<feature type="transmembrane region" description="Helical" evidence="4">
    <location>
        <begin position="117"/>
        <end position="137"/>
    </location>
</feature>
<feature type="transmembrane region" description="Helical" evidence="4">
    <location>
        <begin position="367"/>
        <end position="386"/>
    </location>
</feature>
<evidence type="ECO:0000313" key="6">
    <source>
        <dbReference type="Proteomes" id="UP000229098"/>
    </source>
</evidence>
<protein>
    <recommendedName>
        <fullName evidence="7">TrbL/VirB6 plasmid conjugal transfer protein</fullName>
    </recommendedName>
</protein>
<dbReference type="Pfam" id="PF04610">
    <property type="entry name" value="TrbL"/>
    <property type="match status" value="1"/>
</dbReference>